<evidence type="ECO:0000313" key="1">
    <source>
        <dbReference type="EMBL" id="KKN86723.1"/>
    </source>
</evidence>
<organism evidence="1">
    <name type="scientific">marine sediment metagenome</name>
    <dbReference type="NCBI Taxonomy" id="412755"/>
    <lineage>
        <taxon>unclassified sequences</taxon>
        <taxon>metagenomes</taxon>
        <taxon>ecological metagenomes</taxon>
    </lineage>
</organism>
<comment type="caution">
    <text evidence="1">The sequence shown here is derived from an EMBL/GenBank/DDBJ whole genome shotgun (WGS) entry which is preliminary data.</text>
</comment>
<dbReference type="AlphaFoldDB" id="A0A0F9X584"/>
<protein>
    <submittedName>
        <fullName evidence="1">Uncharacterized protein</fullName>
    </submittedName>
</protein>
<proteinExistence type="predicted"/>
<dbReference type="EMBL" id="LAZR01000144">
    <property type="protein sequence ID" value="KKN86723.1"/>
    <property type="molecule type" value="Genomic_DNA"/>
</dbReference>
<accession>A0A0F9X584</accession>
<name>A0A0F9X584_9ZZZZ</name>
<gene>
    <name evidence="1" type="ORF">LCGC14_0265180</name>
</gene>
<sequence>MKHTTPMPPQRHKRVFLTEDMEAHAKEISQDKEKSRKFLIRAGLIKQNGEPTKEFS</sequence>
<reference evidence="1" key="1">
    <citation type="journal article" date="2015" name="Nature">
        <title>Complex archaea that bridge the gap between prokaryotes and eukaryotes.</title>
        <authorList>
            <person name="Spang A."/>
            <person name="Saw J.H."/>
            <person name="Jorgensen S.L."/>
            <person name="Zaremba-Niedzwiedzka K."/>
            <person name="Martijn J."/>
            <person name="Lind A.E."/>
            <person name="van Eijk R."/>
            <person name="Schleper C."/>
            <person name="Guy L."/>
            <person name="Ettema T.J."/>
        </authorList>
    </citation>
    <scope>NUCLEOTIDE SEQUENCE</scope>
</reference>